<proteinExistence type="predicted"/>
<accession>A0A433V808</accession>
<protein>
    <recommendedName>
        <fullName evidence="4">C-type lysozyme inhibitor domain-containing protein</fullName>
    </recommendedName>
</protein>
<keyword evidence="3" id="KW-1185">Reference proteome</keyword>
<reference evidence="2" key="1">
    <citation type="submission" date="2018-12" db="EMBL/GenBank/DDBJ databases">
        <authorList>
            <person name="Will S."/>
            <person name="Neumann-Schaal M."/>
            <person name="Henke P."/>
        </authorList>
    </citation>
    <scope>NUCLEOTIDE SEQUENCE</scope>
    <source>
        <strain evidence="2">PCC 7102</strain>
    </source>
</reference>
<gene>
    <name evidence="2" type="ORF">DSM106972_062960</name>
</gene>
<dbReference type="AlphaFoldDB" id="A0A433V808"/>
<feature type="chain" id="PRO_5030092506" description="C-type lysozyme inhibitor domain-containing protein" evidence="1">
    <location>
        <begin position="34"/>
        <end position="135"/>
    </location>
</feature>
<dbReference type="Proteomes" id="UP000271624">
    <property type="component" value="Unassembled WGS sequence"/>
</dbReference>
<dbReference type="OrthoDB" id="9907610at2"/>
<reference evidence="2" key="2">
    <citation type="journal article" date="2019" name="Genome Biol. Evol.">
        <title>Day and night: Metabolic profiles and evolutionary relationships of six axenic non-marine cyanobacteria.</title>
        <authorList>
            <person name="Will S.E."/>
            <person name="Henke P."/>
            <person name="Boedeker C."/>
            <person name="Huang S."/>
            <person name="Brinkmann H."/>
            <person name="Rohde M."/>
            <person name="Jarek M."/>
            <person name="Friedl T."/>
            <person name="Seufert S."/>
            <person name="Schumacher M."/>
            <person name="Overmann J."/>
            <person name="Neumann-Schaal M."/>
            <person name="Petersen J."/>
        </authorList>
    </citation>
    <scope>NUCLEOTIDE SEQUENCE [LARGE SCALE GENOMIC DNA]</scope>
    <source>
        <strain evidence="2">PCC 7102</strain>
    </source>
</reference>
<feature type="signal peptide" evidence="1">
    <location>
        <begin position="1"/>
        <end position="33"/>
    </location>
</feature>
<keyword evidence="1" id="KW-0732">Signal</keyword>
<dbReference type="EMBL" id="RSCL01000017">
    <property type="protein sequence ID" value="RUT02221.1"/>
    <property type="molecule type" value="Genomic_DNA"/>
</dbReference>
<sequence>MKNVKFQFNYKQLLKLVFISAGTLVLLIPATNAQTRGTKPKFFICPKGMERSATIVTTKHDINLCGQPGKEVSVLAFRTTRKSKITTLPLASNKHPVYSAVTTNGTNYTLDTEKKLLTITSKEGKVSKEKVVRSD</sequence>
<name>A0A433V808_9CYAN</name>
<evidence type="ECO:0000313" key="2">
    <source>
        <dbReference type="EMBL" id="RUT02221.1"/>
    </source>
</evidence>
<evidence type="ECO:0008006" key="4">
    <source>
        <dbReference type="Google" id="ProtNLM"/>
    </source>
</evidence>
<evidence type="ECO:0000256" key="1">
    <source>
        <dbReference type="SAM" id="SignalP"/>
    </source>
</evidence>
<evidence type="ECO:0000313" key="3">
    <source>
        <dbReference type="Proteomes" id="UP000271624"/>
    </source>
</evidence>
<comment type="caution">
    <text evidence="2">The sequence shown here is derived from an EMBL/GenBank/DDBJ whole genome shotgun (WGS) entry which is preliminary data.</text>
</comment>
<organism evidence="2 3">
    <name type="scientific">Dulcicalothrix desertica PCC 7102</name>
    <dbReference type="NCBI Taxonomy" id="232991"/>
    <lineage>
        <taxon>Bacteria</taxon>
        <taxon>Bacillati</taxon>
        <taxon>Cyanobacteriota</taxon>
        <taxon>Cyanophyceae</taxon>
        <taxon>Nostocales</taxon>
        <taxon>Calotrichaceae</taxon>
        <taxon>Dulcicalothrix</taxon>
    </lineage>
</organism>